<dbReference type="SUPFAM" id="SSF46557">
    <property type="entry name" value="GreA transcript cleavage protein, N-terminal domain"/>
    <property type="match status" value="1"/>
</dbReference>
<evidence type="ECO:0000256" key="7">
    <source>
        <dbReference type="ARBA" id="ARBA00030776"/>
    </source>
</evidence>
<dbReference type="PANTHER" id="PTHR30437">
    <property type="entry name" value="TRANSCRIPTION ELONGATION FACTOR GREA"/>
    <property type="match status" value="1"/>
</dbReference>
<dbReference type="Gene3D" id="3.10.50.30">
    <property type="entry name" value="Transcription elongation factor, GreA/GreB, C-terminal domain"/>
    <property type="match status" value="1"/>
</dbReference>
<keyword evidence="10" id="KW-0251">Elongation factor</keyword>
<dbReference type="NCBIfam" id="NF001263">
    <property type="entry name" value="PRK00226.1-4"/>
    <property type="match status" value="1"/>
</dbReference>
<dbReference type="Pfam" id="PF03449">
    <property type="entry name" value="GreA_GreB_N"/>
    <property type="match status" value="1"/>
</dbReference>
<dbReference type="SUPFAM" id="SSF54534">
    <property type="entry name" value="FKBP-like"/>
    <property type="match status" value="1"/>
</dbReference>
<dbReference type="InterPro" id="IPR036805">
    <property type="entry name" value="Tscrpt_elong_fac_GreA/B_N_sf"/>
</dbReference>
<dbReference type="InterPro" id="IPR022691">
    <property type="entry name" value="Tscrpt_elong_fac_GreA/B_N"/>
</dbReference>
<evidence type="ECO:0000256" key="1">
    <source>
        <dbReference type="ARBA" id="ARBA00008213"/>
    </source>
</evidence>
<dbReference type="GO" id="GO:0032784">
    <property type="term" value="P:regulation of DNA-templated transcription elongation"/>
    <property type="evidence" value="ECO:0007669"/>
    <property type="project" value="InterPro"/>
</dbReference>
<evidence type="ECO:0000256" key="4">
    <source>
        <dbReference type="ARBA" id="ARBA00023125"/>
    </source>
</evidence>
<organism evidence="10">
    <name type="scientific">anaerobic digester metagenome</name>
    <dbReference type="NCBI Taxonomy" id="1263854"/>
    <lineage>
        <taxon>unclassified sequences</taxon>
        <taxon>metagenomes</taxon>
        <taxon>ecological metagenomes</taxon>
    </lineage>
</organism>
<dbReference type="PROSITE" id="PS00829">
    <property type="entry name" value="GREAB_1"/>
    <property type="match status" value="1"/>
</dbReference>
<dbReference type="PROSITE" id="PS00830">
    <property type="entry name" value="GREAB_2"/>
    <property type="match status" value="1"/>
</dbReference>
<dbReference type="FunFam" id="3.10.50.30:FF:000001">
    <property type="entry name" value="Transcription elongation factor GreA"/>
    <property type="match status" value="1"/>
</dbReference>
<gene>
    <name evidence="10" type="primary">greA</name>
    <name evidence="10" type="ORF">SCFA_630011</name>
</gene>
<protein>
    <recommendedName>
        <fullName evidence="2">Transcription elongation factor GreA</fullName>
    </recommendedName>
    <alternativeName>
        <fullName evidence="7">Transcript cleavage factor GreA</fullName>
    </alternativeName>
</protein>
<dbReference type="PANTHER" id="PTHR30437:SF4">
    <property type="entry name" value="TRANSCRIPTION ELONGATION FACTOR GREA"/>
    <property type="match status" value="1"/>
</dbReference>
<dbReference type="GO" id="GO:0006354">
    <property type="term" value="P:DNA-templated transcription elongation"/>
    <property type="evidence" value="ECO:0007669"/>
    <property type="project" value="TreeGrafter"/>
</dbReference>
<dbReference type="InterPro" id="IPR028624">
    <property type="entry name" value="Tscrpt_elong_fac_GreA/B"/>
</dbReference>
<comment type="similarity">
    <text evidence="1">Belongs to the GreA/GreB family.</text>
</comment>
<comment type="function">
    <text evidence="6">Necessary for efficient RNA polymerase transcription elongation past template-encoded arresting sites. The arresting sites in DNA have the property of trapping a certain fraction of elongating RNA polymerases that pass through, resulting in locked ternary complexes. Cleavage of the nascent transcript by cleavage factors such as GreA or GreB allows the resumption of elongation from the new 3'terminus. GreA releases sequences of 2 to 3 nucleotides.</text>
</comment>
<dbReference type="NCBIfam" id="NF001264">
    <property type="entry name" value="PRK00226.1-5"/>
    <property type="match status" value="1"/>
</dbReference>
<dbReference type="PIRSF" id="PIRSF006092">
    <property type="entry name" value="GreA_GreB"/>
    <property type="match status" value="1"/>
</dbReference>
<evidence type="ECO:0000256" key="5">
    <source>
        <dbReference type="ARBA" id="ARBA00023163"/>
    </source>
</evidence>
<evidence type="ECO:0000256" key="6">
    <source>
        <dbReference type="ARBA" id="ARBA00024916"/>
    </source>
</evidence>
<dbReference type="InterPro" id="IPR036953">
    <property type="entry name" value="GreA/GreB_C_sf"/>
</dbReference>
<dbReference type="GO" id="GO:0070063">
    <property type="term" value="F:RNA polymerase binding"/>
    <property type="evidence" value="ECO:0007669"/>
    <property type="project" value="InterPro"/>
</dbReference>
<dbReference type="AlphaFoldDB" id="A0A485M3B9"/>
<dbReference type="EMBL" id="CAADRM010000129">
    <property type="protein sequence ID" value="VFU17197.1"/>
    <property type="molecule type" value="Genomic_DNA"/>
</dbReference>
<proteinExistence type="inferred from homology"/>
<dbReference type="InterPro" id="IPR001437">
    <property type="entry name" value="Tscrpt_elong_fac_GreA/B_C"/>
</dbReference>
<reference evidence="10" key="1">
    <citation type="submission" date="2019-03" db="EMBL/GenBank/DDBJ databases">
        <authorList>
            <person name="Hao L."/>
        </authorList>
    </citation>
    <scope>NUCLEOTIDE SEQUENCE</scope>
</reference>
<dbReference type="HAMAP" id="MF_00105">
    <property type="entry name" value="GreA_GreB"/>
    <property type="match status" value="1"/>
</dbReference>
<accession>A0A485M3B9</accession>
<feature type="domain" description="Transcription elongation factor GreA/GreB C-terminal" evidence="8">
    <location>
        <begin position="81"/>
        <end position="154"/>
    </location>
</feature>
<dbReference type="InterPro" id="IPR006359">
    <property type="entry name" value="Tscrpt_elong_fac_GreA"/>
</dbReference>
<evidence type="ECO:0000313" key="10">
    <source>
        <dbReference type="EMBL" id="VFU17197.1"/>
    </source>
</evidence>
<dbReference type="GO" id="GO:0003746">
    <property type="term" value="F:translation elongation factor activity"/>
    <property type="evidence" value="ECO:0007669"/>
    <property type="project" value="UniProtKB-KW"/>
</dbReference>
<dbReference type="GO" id="GO:0003677">
    <property type="term" value="F:DNA binding"/>
    <property type="evidence" value="ECO:0007669"/>
    <property type="project" value="UniProtKB-KW"/>
</dbReference>
<dbReference type="Pfam" id="PF01272">
    <property type="entry name" value="GreA_GreB"/>
    <property type="match status" value="1"/>
</dbReference>
<feature type="domain" description="Transcription elongation factor GreA/GreB N-terminal" evidence="9">
    <location>
        <begin position="4"/>
        <end position="74"/>
    </location>
</feature>
<name>A0A485M3B9_9ZZZZ</name>
<keyword evidence="10" id="KW-0648">Protein biosynthesis</keyword>
<evidence type="ECO:0000256" key="3">
    <source>
        <dbReference type="ARBA" id="ARBA00023015"/>
    </source>
</evidence>
<dbReference type="InterPro" id="IPR018151">
    <property type="entry name" value="TF_GreA/GreB_CS"/>
</dbReference>
<evidence type="ECO:0000259" key="9">
    <source>
        <dbReference type="Pfam" id="PF03449"/>
    </source>
</evidence>
<keyword evidence="4" id="KW-0238">DNA-binding</keyword>
<dbReference type="NCBIfam" id="TIGR01462">
    <property type="entry name" value="greA"/>
    <property type="match status" value="1"/>
</dbReference>
<keyword evidence="3" id="KW-0805">Transcription regulation</keyword>
<keyword evidence="5" id="KW-0804">Transcription</keyword>
<evidence type="ECO:0000259" key="8">
    <source>
        <dbReference type="Pfam" id="PF01272"/>
    </source>
</evidence>
<evidence type="ECO:0000256" key="2">
    <source>
        <dbReference type="ARBA" id="ARBA00013729"/>
    </source>
</evidence>
<sequence>MKRNPMTREGFRALQEEIERLKKVERPQIIRAIEEARGHGDLSENAEYIYAKERQSLIEGRLQELENKLGTAEIIDTANLPDDRIVFGSRFVLCNLETDEETVYQIVGVDESDISKGKISIESPMAKALIGKRLDDEVIVDTPSGTREFEIVEILKS</sequence>
<dbReference type="NCBIfam" id="NF001261">
    <property type="entry name" value="PRK00226.1-2"/>
    <property type="match status" value="1"/>
</dbReference>
<dbReference type="FunFam" id="1.10.287.180:FF:000001">
    <property type="entry name" value="Transcription elongation factor GreA"/>
    <property type="match status" value="1"/>
</dbReference>
<dbReference type="Gene3D" id="1.10.287.180">
    <property type="entry name" value="Transcription elongation factor, GreA/GreB, N-terminal domain"/>
    <property type="match status" value="1"/>
</dbReference>
<dbReference type="InterPro" id="IPR023459">
    <property type="entry name" value="Tscrpt_elong_fac_GreA/B_fam"/>
</dbReference>